<dbReference type="EMBL" id="ML145090">
    <property type="protein sequence ID" value="TBU63305.1"/>
    <property type="molecule type" value="Genomic_DNA"/>
</dbReference>
<keyword evidence="3" id="KW-1185">Reference proteome</keyword>
<dbReference type="AlphaFoldDB" id="A0A4Q9PZC3"/>
<evidence type="ECO:0000313" key="1">
    <source>
        <dbReference type="EMBL" id="TBU60187.1"/>
    </source>
</evidence>
<evidence type="ECO:0000313" key="3">
    <source>
        <dbReference type="Proteomes" id="UP000292082"/>
    </source>
</evidence>
<gene>
    <name evidence="2" type="ORF">BD310DRAFT_917192</name>
    <name evidence="1" type="ORF">BD310DRAFT_923509</name>
</gene>
<sequence length="77" mass="8210">MSLASSSSSSASIHLSQAYSYTPMIPRTQFSEAFTDLALEGVTVQPHFHSPTWLGCSAKAHQAGGRTFPKAGRARQA</sequence>
<organism evidence="1 3">
    <name type="scientific">Dichomitus squalens</name>
    <dbReference type="NCBI Taxonomy" id="114155"/>
    <lineage>
        <taxon>Eukaryota</taxon>
        <taxon>Fungi</taxon>
        <taxon>Dikarya</taxon>
        <taxon>Basidiomycota</taxon>
        <taxon>Agaricomycotina</taxon>
        <taxon>Agaricomycetes</taxon>
        <taxon>Polyporales</taxon>
        <taxon>Polyporaceae</taxon>
        <taxon>Dichomitus</taxon>
    </lineage>
</organism>
<dbReference type="Proteomes" id="UP000292082">
    <property type="component" value="Unassembled WGS sequence"/>
</dbReference>
<dbReference type="EMBL" id="ML145107">
    <property type="protein sequence ID" value="TBU60187.1"/>
    <property type="molecule type" value="Genomic_DNA"/>
</dbReference>
<name>A0A4Q9PZC3_9APHY</name>
<evidence type="ECO:0000313" key="2">
    <source>
        <dbReference type="EMBL" id="TBU63305.1"/>
    </source>
</evidence>
<reference evidence="1 3" key="1">
    <citation type="submission" date="2019-01" db="EMBL/GenBank/DDBJ databases">
        <title>Draft genome sequences of three monokaryotic isolates of the white-rot basidiomycete fungus Dichomitus squalens.</title>
        <authorList>
            <consortium name="DOE Joint Genome Institute"/>
            <person name="Lopez S.C."/>
            <person name="Andreopoulos B."/>
            <person name="Pangilinan J."/>
            <person name="Lipzen A."/>
            <person name="Riley R."/>
            <person name="Ahrendt S."/>
            <person name="Ng V."/>
            <person name="Barry K."/>
            <person name="Daum C."/>
            <person name="Grigoriev I.V."/>
            <person name="Hilden K.S."/>
            <person name="Makela M.R."/>
            <person name="de Vries R.P."/>
        </authorList>
    </citation>
    <scope>NUCLEOTIDE SEQUENCE [LARGE SCALE GENOMIC DNA]</scope>
    <source>
        <strain evidence="1 3">CBS 464.89</strain>
    </source>
</reference>
<proteinExistence type="predicted"/>
<protein>
    <submittedName>
        <fullName evidence="1">Uncharacterized protein</fullName>
    </submittedName>
</protein>
<accession>A0A4Q9PZC3</accession>